<name>D6RLQ4_COPC7</name>
<dbReference type="RefSeq" id="XP_002911716.1">
    <property type="nucleotide sequence ID" value="XM_002911670.1"/>
</dbReference>
<accession>D6RLQ4</accession>
<protein>
    <submittedName>
        <fullName evidence="1">Uncharacterized protein</fullName>
    </submittedName>
</protein>
<organism evidence="1 2">
    <name type="scientific">Coprinopsis cinerea (strain Okayama-7 / 130 / ATCC MYA-4618 / FGSC 9003)</name>
    <name type="common">Inky cap fungus</name>
    <name type="synonym">Hormographiella aspergillata</name>
    <dbReference type="NCBI Taxonomy" id="240176"/>
    <lineage>
        <taxon>Eukaryota</taxon>
        <taxon>Fungi</taxon>
        <taxon>Dikarya</taxon>
        <taxon>Basidiomycota</taxon>
        <taxon>Agaricomycotina</taxon>
        <taxon>Agaricomycetes</taxon>
        <taxon>Agaricomycetidae</taxon>
        <taxon>Agaricales</taxon>
        <taxon>Agaricineae</taxon>
        <taxon>Psathyrellaceae</taxon>
        <taxon>Coprinopsis</taxon>
    </lineage>
</organism>
<sequence length="169" mass="19478">MAGRNVKLNVLQLLDARSPSFVPPRFHHIRDGTIGENRNELIDSHPRIMNFEAGQLARGPLEEFFKTVLRPGVLFQRATHMDLEAFQRRERSEGWNKGMSSIGPNNESIFSVQSPRLHVEPPKRRCTQFFRCEAIRKTRSGEMKVDFAPSRDILHEESEHPSCDETIKV</sequence>
<evidence type="ECO:0000313" key="1">
    <source>
        <dbReference type="EMBL" id="EFI28222.1"/>
    </source>
</evidence>
<reference evidence="1 2" key="1">
    <citation type="journal article" date="2010" name="Proc. Natl. Acad. Sci. U.S.A.">
        <title>Insights into evolution of multicellular fungi from the assembled chromosomes of the mushroom Coprinopsis cinerea (Coprinus cinereus).</title>
        <authorList>
            <person name="Stajich J.E."/>
            <person name="Wilke S.K."/>
            <person name="Ahren D."/>
            <person name="Au C.H."/>
            <person name="Birren B.W."/>
            <person name="Borodovsky M."/>
            <person name="Burns C."/>
            <person name="Canback B."/>
            <person name="Casselton L.A."/>
            <person name="Cheng C.K."/>
            <person name="Deng J."/>
            <person name="Dietrich F.S."/>
            <person name="Fargo D.C."/>
            <person name="Farman M.L."/>
            <person name="Gathman A.C."/>
            <person name="Goldberg J."/>
            <person name="Guigo R."/>
            <person name="Hoegger P.J."/>
            <person name="Hooker J.B."/>
            <person name="Huggins A."/>
            <person name="James T.Y."/>
            <person name="Kamada T."/>
            <person name="Kilaru S."/>
            <person name="Kodira C."/>
            <person name="Kues U."/>
            <person name="Kupfer D."/>
            <person name="Kwan H.S."/>
            <person name="Lomsadze A."/>
            <person name="Li W."/>
            <person name="Lilly W.W."/>
            <person name="Ma L.J."/>
            <person name="Mackey A.J."/>
            <person name="Manning G."/>
            <person name="Martin F."/>
            <person name="Muraguchi H."/>
            <person name="Natvig D.O."/>
            <person name="Palmerini H."/>
            <person name="Ramesh M.A."/>
            <person name="Rehmeyer C.J."/>
            <person name="Roe B.A."/>
            <person name="Shenoy N."/>
            <person name="Stanke M."/>
            <person name="Ter-Hovhannisyan V."/>
            <person name="Tunlid A."/>
            <person name="Velagapudi R."/>
            <person name="Vision T.J."/>
            <person name="Zeng Q."/>
            <person name="Zolan M.E."/>
            <person name="Pukkila P.J."/>
        </authorList>
    </citation>
    <scope>NUCLEOTIDE SEQUENCE [LARGE SCALE GENOMIC DNA]</scope>
    <source>
        <strain evidence="2">Okayama-7 / 130 / ATCC MYA-4618 / FGSC 9003</strain>
    </source>
</reference>
<dbReference type="HOGENOM" id="CLU_1578441_0_0_1"/>
<dbReference type="Proteomes" id="UP000001861">
    <property type="component" value="Unassembled WGS sequence"/>
</dbReference>
<keyword evidence="2" id="KW-1185">Reference proteome</keyword>
<proteinExistence type="predicted"/>
<dbReference type="KEGG" id="cci:CC1G_14247"/>
<dbReference type="EMBL" id="AACS02000003">
    <property type="protein sequence ID" value="EFI28222.1"/>
    <property type="molecule type" value="Genomic_DNA"/>
</dbReference>
<dbReference type="VEuPathDB" id="FungiDB:CC1G_14247"/>
<dbReference type="InParanoid" id="D6RLQ4"/>
<dbReference type="AlphaFoldDB" id="D6RLQ4"/>
<gene>
    <name evidence="1" type="ORF">CC1G_14247</name>
</gene>
<dbReference type="GeneID" id="9378330"/>
<evidence type="ECO:0000313" key="2">
    <source>
        <dbReference type="Proteomes" id="UP000001861"/>
    </source>
</evidence>
<comment type="caution">
    <text evidence="1">The sequence shown here is derived from an EMBL/GenBank/DDBJ whole genome shotgun (WGS) entry which is preliminary data.</text>
</comment>